<feature type="signal peptide" evidence="1">
    <location>
        <begin position="1"/>
        <end position="25"/>
    </location>
</feature>
<sequence length="176" mass="19929">MKLPFEFHLLFIFSFNEQLVSLAQAGYELNSDTLKTEIDKENVKPPVMEGLEDLVAKTMRLINGPAQPQSIPKNPWFTSKSKSSKILPLNSVTSIVDGLKKLYVERLKPLEVTYRYNDFASPLLTNNDFDAKPMVMLLGQHSTGKTTFINHFLRNDYPGAHVGPEPTTERFIVVMV</sequence>
<keyword evidence="1" id="KW-0732">Signal</keyword>
<proteinExistence type="predicted"/>
<dbReference type="AlphaFoldDB" id="A0A9C6U005"/>
<feature type="domain" description="EH" evidence="2">
    <location>
        <begin position="98"/>
        <end position="130"/>
    </location>
</feature>
<dbReference type="SUPFAM" id="SSF52540">
    <property type="entry name" value="P-loop containing nucleoside triphosphate hydrolases"/>
    <property type="match status" value="1"/>
</dbReference>
<feature type="chain" id="PRO_5039182517" evidence="1">
    <location>
        <begin position="26"/>
        <end position="176"/>
    </location>
</feature>
<dbReference type="Gene3D" id="3.40.50.300">
    <property type="entry name" value="P-loop containing nucleotide triphosphate hydrolases"/>
    <property type="match status" value="1"/>
</dbReference>
<dbReference type="InterPro" id="IPR031692">
    <property type="entry name" value="EHD_N"/>
</dbReference>
<evidence type="ECO:0000313" key="4">
    <source>
        <dbReference type="RefSeq" id="XP_052118379.1"/>
    </source>
</evidence>
<gene>
    <name evidence="4" type="primary">LOC127747776</name>
</gene>
<reference evidence="4" key="2">
    <citation type="submission" date="2025-08" db="UniProtKB">
        <authorList>
            <consortium name="RefSeq"/>
        </authorList>
    </citation>
    <scope>IDENTIFICATION</scope>
    <source>
        <tissue evidence="4">Whole plant</tissue>
    </source>
</reference>
<evidence type="ECO:0000259" key="2">
    <source>
        <dbReference type="Pfam" id="PF16880"/>
    </source>
</evidence>
<dbReference type="Proteomes" id="UP000515211">
    <property type="component" value="Chromosome 5"/>
</dbReference>
<protein>
    <submittedName>
        <fullName evidence="4">EH domain-containing protein 1-like</fullName>
    </submittedName>
</protein>
<keyword evidence="3" id="KW-1185">Reference proteome</keyword>
<organism evidence="3 4">
    <name type="scientific">Arachis duranensis</name>
    <name type="common">Wild peanut</name>
    <dbReference type="NCBI Taxonomy" id="130453"/>
    <lineage>
        <taxon>Eukaryota</taxon>
        <taxon>Viridiplantae</taxon>
        <taxon>Streptophyta</taxon>
        <taxon>Embryophyta</taxon>
        <taxon>Tracheophyta</taxon>
        <taxon>Spermatophyta</taxon>
        <taxon>Magnoliopsida</taxon>
        <taxon>eudicotyledons</taxon>
        <taxon>Gunneridae</taxon>
        <taxon>Pentapetalae</taxon>
        <taxon>rosids</taxon>
        <taxon>fabids</taxon>
        <taxon>Fabales</taxon>
        <taxon>Fabaceae</taxon>
        <taxon>Papilionoideae</taxon>
        <taxon>50 kb inversion clade</taxon>
        <taxon>dalbergioids sensu lato</taxon>
        <taxon>Dalbergieae</taxon>
        <taxon>Pterocarpus clade</taxon>
        <taxon>Arachis</taxon>
    </lineage>
</organism>
<accession>A0A9C6U005</accession>
<evidence type="ECO:0000256" key="1">
    <source>
        <dbReference type="SAM" id="SignalP"/>
    </source>
</evidence>
<dbReference type="RefSeq" id="XP_052118379.1">
    <property type="nucleotide sequence ID" value="XM_052262419.1"/>
</dbReference>
<dbReference type="Gene3D" id="1.10.268.20">
    <property type="match status" value="1"/>
</dbReference>
<reference evidence="3" key="1">
    <citation type="journal article" date="2016" name="Nat. Genet.">
        <title>The genome sequences of Arachis duranensis and Arachis ipaensis, the diploid ancestors of cultivated peanut.</title>
        <authorList>
            <person name="Bertioli D.J."/>
            <person name="Cannon S.B."/>
            <person name="Froenicke L."/>
            <person name="Huang G."/>
            <person name="Farmer A.D."/>
            <person name="Cannon E.K."/>
            <person name="Liu X."/>
            <person name="Gao D."/>
            <person name="Clevenger J."/>
            <person name="Dash S."/>
            <person name="Ren L."/>
            <person name="Moretzsohn M.C."/>
            <person name="Shirasawa K."/>
            <person name="Huang W."/>
            <person name="Vidigal B."/>
            <person name="Abernathy B."/>
            <person name="Chu Y."/>
            <person name="Niederhuth C.E."/>
            <person name="Umale P."/>
            <person name="Araujo A.C."/>
            <person name="Kozik A."/>
            <person name="Kim K.D."/>
            <person name="Burow M.D."/>
            <person name="Varshney R.K."/>
            <person name="Wang X."/>
            <person name="Zhang X."/>
            <person name="Barkley N."/>
            <person name="Guimaraes P.M."/>
            <person name="Isobe S."/>
            <person name="Guo B."/>
            <person name="Liao B."/>
            <person name="Stalker H.T."/>
            <person name="Schmitz R.J."/>
            <person name="Scheffler B.E."/>
            <person name="Leal-Bertioli S.C."/>
            <person name="Xun X."/>
            <person name="Jackson S.A."/>
            <person name="Michelmore R."/>
            <person name="Ozias-Akins P."/>
        </authorList>
    </citation>
    <scope>NUCLEOTIDE SEQUENCE [LARGE SCALE GENOMIC DNA]</scope>
    <source>
        <strain evidence="3">cv. V14167</strain>
    </source>
</reference>
<dbReference type="KEGG" id="adu:127747776"/>
<dbReference type="InterPro" id="IPR027417">
    <property type="entry name" value="P-loop_NTPase"/>
</dbReference>
<dbReference type="Pfam" id="PF16880">
    <property type="entry name" value="EHD_N"/>
    <property type="match status" value="1"/>
</dbReference>
<evidence type="ECO:0000313" key="3">
    <source>
        <dbReference type="Proteomes" id="UP000515211"/>
    </source>
</evidence>
<name>A0A9C6U005_ARADU</name>
<dbReference type="GeneID" id="127747776"/>